<protein>
    <submittedName>
        <fullName evidence="9">SP-RING-type domain-containing protein</fullName>
    </submittedName>
</protein>
<evidence type="ECO:0000313" key="8">
    <source>
        <dbReference type="Proteomes" id="UP000275846"/>
    </source>
</evidence>
<evidence type="ECO:0000256" key="4">
    <source>
        <dbReference type="PROSITE-ProRule" id="PRU00452"/>
    </source>
</evidence>
<sequence length="822" mass="88900">MLIVRPWSLTLYRQNLCLVSVVVSSTSVATSSLTCHSSVNVSDTGSLQLPATMIQADAGVMENEEGRTELKPDGNPSIKLNPNAVSPRRFVNYVTNLVRSPNSGLTYQFLPLQRTVAEKMTLESLNSVLSANNAFGIYSESPFLRPVTLLRPVQFASPASVLFQYPDPENMVRTLRDQADQKVTSIPLLAILSGAKPNAASLGFYTDYLTYSFTLKLDINTVRLLVDQSRQPNGRTDKYRLILRLAWATTGLYMPHDKSNTSRVLAPEVLPRCLSVRVARRNVTLPDPVFHGGQAQKFGHRLRSAIDITDKIRIQSNSSVHCRDIDIALTWLHAPLEDHAVPLLEMVGSGSCTPLLNHLLNLPLIQVTLDRVHPIPEFVCMFSSAVAGTPVTDPPSDCKPPQLPSETPEALVGAMVKAKLTSEDDLQSDGWIPVSLLCPLALTRIEVPVRSANCDHLQCFDLSAYLTLNKKRPRWSCPVCSSPAPFRDLRRDDFFVQLMADQSLKNAEMVHVDANGHWREAPKPAESASSAVISVKESMPVSPSLSPTTTAVQSLLNGTAAMSACRPETPIELDVSQFNDCVVLLDDDDDGVTQEGDEMQPEKPSSAHPTSSNDCHGPPLHTAVPDKKSGKFTSTALDSAPRNLFVDLATSSDDESDAMASAPPLSNPQLPATLASAPSYSATTENCGLLLVVPPSSLARLRSSVTSSTPTASLPLNLAESATQPPLPPPPPAAAVSTSRNSSAPQSSNVDAHKTYTQRAANRNIDSHETQTQRAASRSPHATVHSVLSGEEPPANGNVVSLRPRNEPANISAAHRWLCLQM</sequence>
<dbReference type="Proteomes" id="UP000275846">
    <property type="component" value="Unassembled WGS sequence"/>
</dbReference>
<evidence type="ECO:0000259" key="6">
    <source>
        <dbReference type="PROSITE" id="PS51044"/>
    </source>
</evidence>
<keyword evidence="8" id="KW-1185">Reference proteome</keyword>
<dbReference type="OrthoDB" id="6287158at2759"/>
<dbReference type="GO" id="GO:0061665">
    <property type="term" value="F:SUMO ligase activity"/>
    <property type="evidence" value="ECO:0007669"/>
    <property type="project" value="TreeGrafter"/>
</dbReference>
<evidence type="ECO:0000313" key="9">
    <source>
        <dbReference type="WBParaSite" id="SSLN_0001224701-mRNA-1"/>
    </source>
</evidence>
<dbReference type="PROSITE" id="PS51044">
    <property type="entry name" value="ZF_SP_RING"/>
    <property type="match status" value="1"/>
</dbReference>
<dbReference type="InterPro" id="IPR013083">
    <property type="entry name" value="Znf_RING/FYVE/PHD"/>
</dbReference>
<dbReference type="STRING" id="70667.A0A183T5Q2"/>
<accession>A0A183T5Q2</accession>
<feature type="compositionally biased region" description="Polar residues" evidence="5">
    <location>
        <begin position="736"/>
        <end position="761"/>
    </location>
</feature>
<proteinExistence type="predicted"/>
<dbReference type="PANTHER" id="PTHR10782">
    <property type="entry name" value="ZINC FINGER MIZ DOMAIN-CONTAINING PROTEIN"/>
    <property type="match status" value="1"/>
</dbReference>
<dbReference type="InterPro" id="IPR004181">
    <property type="entry name" value="Znf_MIZ"/>
</dbReference>
<keyword evidence="1" id="KW-0479">Metal-binding</keyword>
<feature type="domain" description="SP-RING-type" evidence="6">
    <location>
        <begin position="422"/>
        <end position="509"/>
    </location>
</feature>
<gene>
    <name evidence="7" type="ORF">SSLN_LOCUS11800</name>
</gene>
<evidence type="ECO:0000256" key="1">
    <source>
        <dbReference type="ARBA" id="ARBA00022723"/>
    </source>
</evidence>
<dbReference type="SUPFAM" id="SSF57850">
    <property type="entry name" value="RING/U-box"/>
    <property type="match status" value="1"/>
</dbReference>
<dbReference type="GO" id="GO:0008270">
    <property type="term" value="F:zinc ion binding"/>
    <property type="evidence" value="ECO:0007669"/>
    <property type="project" value="UniProtKB-KW"/>
</dbReference>
<dbReference type="Pfam" id="PF02891">
    <property type="entry name" value="zf-MIZ"/>
    <property type="match status" value="1"/>
</dbReference>
<dbReference type="CDD" id="cd16650">
    <property type="entry name" value="SP-RING_PIAS-like"/>
    <property type="match status" value="1"/>
</dbReference>
<dbReference type="GO" id="GO:0016925">
    <property type="term" value="P:protein sumoylation"/>
    <property type="evidence" value="ECO:0007669"/>
    <property type="project" value="TreeGrafter"/>
</dbReference>
<keyword evidence="3" id="KW-0862">Zinc</keyword>
<feature type="compositionally biased region" description="Acidic residues" evidence="5">
    <location>
        <begin position="587"/>
        <end position="599"/>
    </location>
</feature>
<dbReference type="EMBL" id="UYSU01036806">
    <property type="protein sequence ID" value="VDL98185.1"/>
    <property type="molecule type" value="Genomic_DNA"/>
</dbReference>
<reference evidence="7 8" key="2">
    <citation type="submission" date="2018-11" db="EMBL/GenBank/DDBJ databases">
        <authorList>
            <consortium name="Pathogen Informatics"/>
        </authorList>
    </citation>
    <scope>NUCLEOTIDE SEQUENCE [LARGE SCALE GENOMIC DNA]</scope>
    <source>
        <strain evidence="7 8">NST_G2</strain>
    </source>
</reference>
<evidence type="ECO:0000256" key="2">
    <source>
        <dbReference type="ARBA" id="ARBA00022771"/>
    </source>
</evidence>
<feature type="region of interest" description="Disordered" evidence="5">
    <location>
        <begin position="719"/>
        <end position="803"/>
    </location>
</feature>
<evidence type="ECO:0000256" key="3">
    <source>
        <dbReference type="ARBA" id="ARBA00022833"/>
    </source>
</evidence>
<evidence type="ECO:0000313" key="7">
    <source>
        <dbReference type="EMBL" id="VDL98185.1"/>
    </source>
</evidence>
<organism evidence="9">
    <name type="scientific">Schistocephalus solidus</name>
    <name type="common">Tapeworm</name>
    <dbReference type="NCBI Taxonomy" id="70667"/>
    <lineage>
        <taxon>Eukaryota</taxon>
        <taxon>Metazoa</taxon>
        <taxon>Spiralia</taxon>
        <taxon>Lophotrochozoa</taxon>
        <taxon>Platyhelminthes</taxon>
        <taxon>Cestoda</taxon>
        <taxon>Eucestoda</taxon>
        <taxon>Diphyllobothriidea</taxon>
        <taxon>Diphyllobothriidae</taxon>
        <taxon>Schistocephalus</taxon>
    </lineage>
</organism>
<dbReference type="PANTHER" id="PTHR10782:SF4">
    <property type="entry name" value="TONALLI, ISOFORM E"/>
    <property type="match status" value="1"/>
</dbReference>
<feature type="region of interest" description="Disordered" evidence="5">
    <location>
        <begin position="587"/>
        <end position="635"/>
    </location>
</feature>
<name>A0A183T5Q2_SCHSO</name>
<dbReference type="Gene3D" id="3.30.40.10">
    <property type="entry name" value="Zinc/RING finger domain, C3HC4 (zinc finger)"/>
    <property type="match status" value="1"/>
</dbReference>
<evidence type="ECO:0000256" key="5">
    <source>
        <dbReference type="SAM" id="MobiDB-lite"/>
    </source>
</evidence>
<keyword evidence="2 4" id="KW-0863">Zinc-finger</keyword>
<dbReference type="AlphaFoldDB" id="A0A183T5Q2"/>
<dbReference type="GO" id="GO:0000785">
    <property type="term" value="C:chromatin"/>
    <property type="evidence" value="ECO:0007669"/>
    <property type="project" value="TreeGrafter"/>
</dbReference>
<dbReference type="WBParaSite" id="SSLN_0001224701-mRNA-1">
    <property type="protein sequence ID" value="SSLN_0001224701-mRNA-1"/>
    <property type="gene ID" value="SSLN_0001224701"/>
</dbReference>
<reference evidence="9" key="1">
    <citation type="submission" date="2016-06" db="UniProtKB">
        <authorList>
            <consortium name="WormBaseParasite"/>
        </authorList>
    </citation>
    <scope>IDENTIFICATION</scope>
</reference>